<evidence type="ECO:0000256" key="2">
    <source>
        <dbReference type="ARBA" id="ARBA00022737"/>
    </source>
</evidence>
<protein>
    <submittedName>
        <fullName evidence="3">Tea1 protein</fullName>
    </submittedName>
</protein>
<comment type="caution">
    <text evidence="3">The sequence shown here is derived from an EMBL/GenBank/DDBJ whole genome shotgun (WGS) entry which is preliminary data.</text>
</comment>
<dbReference type="SUPFAM" id="SSF50965">
    <property type="entry name" value="Galactose oxidase, central domain"/>
    <property type="match status" value="1"/>
</dbReference>
<dbReference type="PANTHER" id="PTHR46093">
    <property type="entry name" value="ACYL-COA-BINDING DOMAIN-CONTAINING PROTEIN 5"/>
    <property type="match status" value="1"/>
</dbReference>
<accession>A0A812VR86</accession>
<dbReference type="SUPFAM" id="SSF117281">
    <property type="entry name" value="Kelch motif"/>
    <property type="match status" value="1"/>
</dbReference>
<dbReference type="PANTHER" id="PTHR46093:SF18">
    <property type="entry name" value="FIBRONECTIN TYPE-III DOMAIN-CONTAINING PROTEIN"/>
    <property type="match status" value="1"/>
</dbReference>
<gene>
    <name evidence="3" type="primary">tea1</name>
    <name evidence="3" type="ORF">SNEC2469_LOCUS18219</name>
</gene>
<dbReference type="InterPro" id="IPR015915">
    <property type="entry name" value="Kelch-typ_b-propeller"/>
</dbReference>
<dbReference type="Pfam" id="PF24681">
    <property type="entry name" value="Kelch_KLHDC2_KLHL20_DRC7"/>
    <property type="match status" value="1"/>
</dbReference>
<proteinExistence type="predicted"/>
<name>A0A812VR86_9DINO</name>
<dbReference type="OrthoDB" id="10251809at2759"/>
<evidence type="ECO:0000256" key="1">
    <source>
        <dbReference type="ARBA" id="ARBA00022441"/>
    </source>
</evidence>
<dbReference type="EMBL" id="CAJNJA010030534">
    <property type="protein sequence ID" value="CAE7644690.1"/>
    <property type="molecule type" value="Genomic_DNA"/>
</dbReference>
<dbReference type="Proteomes" id="UP000601435">
    <property type="component" value="Unassembled WGS sequence"/>
</dbReference>
<evidence type="ECO:0000313" key="3">
    <source>
        <dbReference type="EMBL" id="CAE7644690.1"/>
    </source>
</evidence>
<dbReference type="Gene3D" id="2.120.10.80">
    <property type="entry name" value="Kelch-type beta propeller"/>
    <property type="match status" value="3"/>
</dbReference>
<keyword evidence="2" id="KW-0677">Repeat</keyword>
<sequence length="320" mass="34727">MFRFDLHATFHEGTLSIGHVSQANIWAELSPSGTAPSARFGHTAVWSPAANGFYVFGGQGGPGPESTSRAARQQAAMLHCGVRRETTEANSWEQLSPSGTAPDARRVHTAVWSPAADGFYVFGGYHGCLCGNVNDLWYYGREANIWAELSPSGTAPSARFGHTAVWSPAANGFYVFGGQDGPGPESTSRAARQQAAMLHCGVRREITEAALSTTCGSTGVRMRFFVKHWQIPALQGVLLGPPSMFRFDLHATFHEDMLSIGHVSQANSWEQLSPSGTAPDARYYHTAVWSPEADGFYVFGGSDDGEERCYRPSNWDEEDV</sequence>
<organism evidence="3 4">
    <name type="scientific">Symbiodinium necroappetens</name>
    <dbReference type="NCBI Taxonomy" id="1628268"/>
    <lineage>
        <taxon>Eukaryota</taxon>
        <taxon>Sar</taxon>
        <taxon>Alveolata</taxon>
        <taxon>Dinophyceae</taxon>
        <taxon>Suessiales</taxon>
        <taxon>Symbiodiniaceae</taxon>
        <taxon>Symbiodinium</taxon>
    </lineage>
</organism>
<keyword evidence="4" id="KW-1185">Reference proteome</keyword>
<evidence type="ECO:0000313" key="4">
    <source>
        <dbReference type="Proteomes" id="UP000601435"/>
    </source>
</evidence>
<reference evidence="3" key="1">
    <citation type="submission" date="2021-02" db="EMBL/GenBank/DDBJ databases">
        <authorList>
            <person name="Dougan E. K."/>
            <person name="Rhodes N."/>
            <person name="Thang M."/>
            <person name="Chan C."/>
        </authorList>
    </citation>
    <scope>NUCLEOTIDE SEQUENCE</scope>
</reference>
<feature type="non-terminal residue" evidence="3">
    <location>
        <position position="320"/>
    </location>
</feature>
<dbReference type="InterPro" id="IPR011043">
    <property type="entry name" value="Gal_Oxase/kelch_b-propeller"/>
</dbReference>
<keyword evidence="1" id="KW-0880">Kelch repeat</keyword>
<dbReference type="AlphaFoldDB" id="A0A812VR86"/>